<dbReference type="Proteomes" id="UP001597519">
    <property type="component" value="Unassembled WGS sequence"/>
</dbReference>
<evidence type="ECO:0000313" key="16">
    <source>
        <dbReference type="EMBL" id="MFD2829570.1"/>
    </source>
</evidence>
<comment type="catalytic activity">
    <reaction evidence="12 13">
        <text>L-aspartate + ATP = 4-phospho-L-aspartate + ADP</text>
        <dbReference type="Rhea" id="RHEA:23776"/>
        <dbReference type="ChEBI" id="CHEBI:29991"/>
        <dbReference type="ChEBI" id="CHEBI:30616"/>
        <dbReference type="ChEBI" id="CHEBI:57535"/>
        <dbReference type="ChEBI" id="CHEBI:456216"/>
        <dbReference type="EC" id="2.7.2.4"/>
    </reaction>
</comment>
<dbReference type="Gene3D" id="1.20.120.1320">
    <property type="entry name" value="Aspartokinase, catalytic domain"/>
    <property type="match status" value="1"/>
</dbReference>
<comment type="pathway">
    <text evidence="2 14">Amino-acid biosynthesis; L-lysine biosynthesis via DAP pathway; (S)-tetrahydrodipicolinate from L-aspartate: step 1/4.</text>
</comment>
<evidence type="ECO:0000256" key="10">
    <source>
        <dbReference type="ARBA" id="ARBA00022915"/>
    </source>
</evidence>
<reference evidence="17" key="1">
    <citation type="journal article" date="2019" name="Int. J. Syst. Evol. Microbiol.">
        <title>The Global Catalogue of Microorganisms (GCM) 10K type strain sequencing project: providing services to taxonomists for standard genome sequencing and annotation.</title>
        <authorList>
            <consortium name="The Broad Institute Genomics Platform"/>
            <consortium name="The Broad Institute Genome Sequencing Center for Infectious Disease"/>
            <person name="Wu L."/>
            <person name="Ma J."/>
        </authorList>
    </citation>
    <scope>NUCLEOTIDE SEQUENCE [LARGE SCALE GENOMIC DNA]</scope>
    <source>
        <strain evidence="17">KCTC 33575</strain>
    </source>
</reference>
<evidence type="ECO:0000259" key="15">
    <source>
        <dbReference type="PROSITE" id="PS51671"/>
    </source>
</evidence>
<dbReference type="InterPro" id="IPR045865">
    <property type="entry name" value="ACT-like_dom_sf"/>
</dbReference>
<dbReference type="NCBIfam" id="NF006540">
    <property type="entry name" value="PRK09034.1"/>
    <property type="match status" value="1"/>
</dbReference>
<dbReference type="PANTHER" id="PTHR21499">
    <property type="entry name" value="ASPARTATE KINASE"/>
    <property type="match status" value="1"/>
</dbReference>
<dbReference type="Gene3D" id="3.40.1160.10">
    <property type="entry name" value="Acetylglutamate kinase-like"/>
    <property type="match status" value="1"/>
</dbReference>
<comment type="function">
    <text evidence="1">Catalyzes the phosphorylation of the beta-carboxyl group of aspartic acid with ATP to yield 4-phospho-L-aspartate, which is involved in the branched biosynthetic pathway leading to the biosynthesis of amino acids threonine, isoleucine and methionine.</text>
</comment>
<feature type="domain" description="ACT" evidence="15">
    <location>
        <begin position="390"/>
        <end position="450"/>
    </location>
</feature>
<comment type="caution">
    <text evidence="16">The sequence shown here is derived from an EMBL/GenBank/DDBJ whole genome shotgun (WGS) entry which is preliminary data.</text>
</comment>
<keyword evidence="10" id="KW-0220">Diaminopimelate biosynthesis</keyword>
<keyword evidence="6 13" id="KW-0808">Transferase</keyword>
<keyword evidence="11" id="KW-0457">Lysine biosynthesis</keyword>
<dbReference type="NCBIfam" id="TIGR00657">
    <property type="entry name" value="asp_kinases"/>
    <property type="match status" value="1"/>
</dbReference>
<keyword evidence="9" id="KW-0067">ATP-binding</keyword>
<evidence type="ECO:0000256" key="6">
    <source>
        <dbReference type="ARBA" id="ARBA00022679"/>
    </source>
</evidence>
<dbReference type="InterPro" id="IPR042199">
    <property type="entry name" value="AsparK_Bifunc_asparK/hSer_DH"/>
</dbReference>
<evidence type="ECO:0000256" key="12">
    <source>
        <dbReference type="ARBA" id="ARBA00047872"/>
    </source>
</evidence>
<evidence type="ECO:0000313" key="17">
    <source>
        <dbReference type="Proteomes" id="UP001597519"/>
    </source>
</evidence>
<dbReference type="CDD" id="cd04911">
    <property type="entry name" value="ACT_AKiii-YclM-BS_1"/>
    <property type="match status" value="1"/>
</dbReference>
<evidence type="ECO:0000256" key="13">
    <source>
        <dbReference type="RuleBase" id="RU003448"/>
    </source>
</evidence>
<comment type="pathway">
    <text evidence="4 14">Amino-acid biosynthesis; L-threonine biosynthesis; L-threonine from L-aspartate: step 1/5.</text>
</comment>
<dbReference type="PIRSF" id="PIRSF000726">
    <property type="entry name" value="Asp_kin"/>
    <property type="match status" value="1"/>
</dbReference>
<evidence type="ECO:0000256" key="9">
    <source>
        <dbReference type="ARBA" id="ARBA00022840"/>
    </source>
</evidence>
<dbReference type="EMBL" id="JBHUOQ010000001">
    <property type="protein sequence ID" value="MFD2829570.1"/>
    <property type="molecule type" value="Genomic_DNA"/>
</dbReference>
<dbReference type="RefSeq" id="WP_377771682.1">
    <property type="nucleotide sequence ID" value="NZ_JBHUOQ010000001.1"/>
</dbReference>
<keyword evidence="17" id="KW-1185">Reference proteome</keyword>
<dbReference type="PROSITE" id="PS00324">
    <property type="entry name" value="ASPARTOKINASE"/>
    <property type="match status" value="1"/>
</dbReference>
<gene>
    <name evidence="16" type="ORF">ACFSX4_03755</name>
</gene>
<dbReference type="InterPro" id="IPR036393">
    <property type="entry name" value="AceGlu_kinase-like_sf"/>
</dbReference>
<evidence type="ECO:0000256" key="4">
    <source>
        <dbReference type="ARBA" id="ARBA00005139"/>
    </source>
</evidence>
<dbReference type="InterPro" id="IPR002912">
    <property type="entry name" value="ACT_dom"/>
</dbReference>
<keyword evidence="14" id="KW-0028">Amino-acid biosynthesis</keyword>
<accession>A0ABW5WUL1</accession>
<evidence type="ECO:0000256" key="1">
    <source>
        <dbReference type="ARBA" id="ARBA00003121"/>
    </source>
</evidence>
<comment type="similarity">
    <text evidence="5 13">Belongs to the aspartokinase family.</text>
</comment>
<dbReference type="InterPro" id="IPR001048">
    <property type="entry name" value="Asp/Glu/Uridylate_kinase"/>
</dbReference>
<proteinExistence type="inferred from homology"/>
<dbReference type="PANTHER" id="PTHR21499:SF67">
    <property type="entry name" value="ASPARTOKINASE 3"/>
    <property type="match status" value="1"/>
</dbReference>
<sequence length="450" mass="50303">MKVAKFGGSSLCSSTQVEKCANIIKNDSEIKAVVVSAPGKRFEKDTKVTDLLIALYVNHTADLKTDNALQAIMDRYDDIITGLDIDRTLLDTFEATIKKYLTEIKDRDRLLDALKSCGEDFNAQLMSAYLNKLGINAVYLSPRDAGIFVTDESSNAALLEESYAHLAKLKERDEVIIIPGFFGESKNGHIVTFPRGGSDITGAIVARGLLADIYENYTDQSYIFSGHPGKIENPLPITEVTYREMRELSYAGFGIFHDEALQPLYEVEIPVMIKNTNAPEIEGTKIVPKRAVTPEKPVIGISCDEGFTSISVRHYLMNREIGYTRRLLRVFEKYGVNIEHIPSGIDNLSVIVRSNQFDGNNKKENILKEIEERMNPDWIGIEENLALLVIVGEGMERHIGVANKATKALADHNINIRMMNQGSSEISMVFAVRMEDDDLALSSVYNEYFK</sequence>
<organism evidence="16 17">
    <name type="scientific">Corticicoccus populi</name>
    <dbReference type="NCBI Taxonomy" id="1812821"/>
    <lineage>
        <taxon>Bacteria</taxon>
        <taxon>Bacillati</taxon>
        <taxon>Bacillota</taxon>
        <taxon>Bacilli</taxon>
        <taxon>Bacillales</taxon>
        <taxon>Staphylococcaceae</taxon>
        <taxon>Corticicoccus</taxon>
    </lineage>
</organism>
<dbReference type="InterPro" id="IPR018042">
    <property type="entry name" value="Aspartate_kinase_CS"/>
</dbReference>
<evidence type="ECO:0000256" key="2">
    <source>
        <dbReference type="ARBA" id="ARBA00004766"/>
    </source>
</evidence>
<dbReference type="Pfam" id="PF00696">
    <property type="entry name" value="AA_kinase"/>
    <property type="match status" value="1"/>
</dbReference>
<evidence type="ECO:0000256" key="8">
    <source>
        <dbReference type="ARBA" id="ARBA00022777"/>
    </source>
</evidence>
<keyword evidence="7" id="KW-0547">Nucleotide-binding</keyword>
<dbReference type="GO" id="GO:0004072">
    <property type="term" value="F:aspartate kinase activity"/>
    <property type="evidence" value="ECO:0007669"/>
    <property type="project" value="UniProtKB-EC"/>
</dbReference>
<dbReference type="PROSITE" id="PS51671">
    <property type="entry name" value="ACT"/>
    <property type="match status" value="1"/>
</dbReference>
<evidence type="ECO:0000256" key="14">
    <source>
        <dbReference type="RuleBase" id="RU004249"/>
    </source>
</evidence>
<dbReference type="Gene3D" id="3.30.2130.10">
    <property type="entry name" value="VC0802-like"/>
    <property type="match status" value="1"/>
</dbReference>
<evidence type="ECO:0000256" key="7">
    <source>
        <dbReference type="ARBA" id="ARBA00022741"/>
    </source>
</evidence>
<dbReference type="SUPFAM" id="SSF53633">
    <property type="entry name" value="Carbamate kinase-like"/>
    <property type="match status" value="1"/>
</dbReference>
<keyword evidence="8 13" id="KW-0418">Kinase</keyword>
<protein>
    <recommendedName>
        <fullName evidence="13">Aspartokinase</fullName>
        <ecNumber evidence="13">2.7.2.4</ecNumber>
    </recommendedName>
</protein>
<name>A0ABW5WUL1_9STAP</name>
<evidence type="ECO:0000256" key="11">
    <source>
        <dbReference type="ARBA" id="ARBA00023154"/>
    </source>
</evidence>
<comment type="pathway">
    <text evidence="3 14">Amino-acid biosynthesis; L-methionine biosynthesis via de novo pathway; L-homoserine from L-aspartate: step 1/3.</text>
</comment>
<evidence type="ECO:0000256" key="3">
    <source>
        <dbReference type="ARBA" id="ARBA00004986"/>
    </source>
</evidence>
<dbReference type="Pfam" id="PF22468">
    <property type="entry name" value="ACT_9"/>
    <property type="match status" value="1"/>
</dbReference>
<dbReference type="SUPFAM" id="SSF55021">
    <property type="entry name" value="ACT-like"/>
    <property type="match status" value="2"/>
</dbReference>
<dbReference type="EC" id="2.7.2.4" evidence="13"/>
<dbReference type="InterPro" id="IPR054352">
    <property type="entry name" value="ACT_Aspartokinase"/>
</dbReference>
<dbReference type="InterPro" id="IPR005260">
    <property type="entry name" value="Asp_kin_monofn"/>
</dbReference>
<dbReference type="InterPro" id="IPR001341">
    <property type="entry name" value="Asp_kinase"/>
</dbReference>
<evidence type="ECO:0000256" key="5">
    <source>
        <dbReference type="ARBA" id="ARBA00010122"/>
    </source>
</evidence>